<dbReference type="Proteomes" id="UP000824469">
    <property type="component" value="Unassembled WGS sequence"/>
</dbReference>
<protein>
    <submittedName>
        <fullName evidence="2">Uncharacterized protein</fullName>
    </submittedName>
</protein>
<gene>
    <name evidence="2" type="ORF">KI387_039125</name>
</gene>
<name>A0AA38CEZ6_TAXCH</name>
<evidence type="ECO:0000313" key="3">
    <source>
        <dbReference type="Proteomes" id="UP000824469"/>
    </source>
</evidence>
<feature type="non-terminal residue" evidence="2">
    <location>
        <position position="1"/>
    </location>
</feature>
<feature type="compositionally biased region" description="Basic and acidic residues" evidence="1">
    <location>
        <begin position="68"/>
        <end position="82"/>
    </location>
</feature>
<accession>A0AA38CEZ6</accession>
<comment type="caution">
    <text evidence="2">The sequence shown here is derived from an EMBL/GenBank/DDBJ whole genome shotgun (WGS) entry which is preliminary data.</text>
</comment>
<evidence type="ECO:0000256" key="1">
    <source>
        <dbReference type="SAM" id="MobiDB-lite"/>
    </source>
</evidence>
<sequence>ILEVMEQIGSRQQVSSRKIQAQALKVALEFAHLQQLLDHCGNAPCTMSRLLPEPRRHAAGSSNYGSQHEPHSLDFLPPRDDPPPPPSA</sequence>
<keyword evidence="3" id="KW-1185">Reference proteome</keyword>
<dbReference type="EMBL" id="JAHRHJ020000011">
    <property type="protein sequence ID" value="KAH9295537.1"/>
    <property type="molecule type" value="Genomic_DNA"/>
</dbReference>
<organism evidence="2 3">
    <name type="scientific">Taxus chinensis</name>
    <name type="common">Chinese yew</name>
    <name type="synonym">Taxus wallichiana var. chinensis</name>
    <dbReference type="NCBI Taxonomy" id="29808"/>
    <lineage>
        <taxon>Eukaryota</taxon>
        <taxon>Viridiplantae</taxon>
        <taxon>Streptophyta</taxon>
        <taxon>Embryophyta</taxon>
        <taxon>Tracheophyta</taxon>
        <taxon>Spermatophyta</taxon>
        <taxon>Pinopsida</taxon>
        <taxon>Pinidae</taxon>
        <taxon>Conifers II</taxon>
        <taxon>Cupressales</taxon>
        <taxon>Taxaceae</taxon>
        <taxon>Taxus</taxon>
    </lineage>
</organism>
<evidence type="ECO:0000313" key="2">
    <source>
        <dbReference type="EMBL" id="KAH9295537.1"/>
    </source>
</evidence>
<reference evidence="2 3" key="1">
    <citation type="journal article" date="2021" name="Nat. Plants">
        <title>The Taxus genome provides insights into paclitaxel biosynthesis.</title>
        <authorList>
            <person name="Xiong X."/>
            <person name="Gou J."/>
            <person name="Liao Q."/>
            <person name="Li Y."/>
            <person name="Zhou Q."/>
            <person name="Bi G."/>
            <person name="Li C."/>
            <person name="Du R."/>
            <person name="Wang X."/>
            <person name="Sun T."/>
            <person name="Guo L."/>
            <person name="Liang H."/>
            <person name="Lu P."/>
            <person name="Wu Y."/>
            <person name="Zhang Z."/>
            <person name="Ro D.K."/>
            <person name="Shang Y."/>
            <person name="Huang S."/>
            <person name="Yan J."/>
        </authorList>
    </citation>
    <scope>NUCLEOTIDE SEQUENCE [LARGE SCALE GENOMIC DNA]</scope>
    <source>
        <strain evidence="2">Ta-2019</strain>
    </source>
</reference>
<feature type="region of interest" description="Disordered" evidence="1">
    <location>
        <begin position="53"/>
        <end position="88"/>
    </location>
</feature>
<proteinExistence type="predicted"/>
<dbReference type="AlphaFoldDB" id="A0AA38CEZ6"/>